<organism evidence="1 2">
    <name type="scientific">Butyrivibrio hungatei</name>
    <dbReference type="NCBI Taxonomy" id="185008"/>
    <lineage>
        <taxon>Bacteria</taxon>
        <taxon>Bacillati</taxon>
        <taxon>Bacillota</taxon>
        <taxon>Clostridia</taxon>
        <taxon>Lachnospirales</taxon>
        <taxon>Lachnospiraceae</taxon>
        <taxon>Butyrivibrio</taxon>
    </lineage>
</organism>
<accession>A0A1D9NXU6</accession>
<reference evidence="2" key="1">
    <citation type="submission" date="2016-10" db="EMBL/GenBank/DDBJ databases">
        <title>The complete genome sequence of the rumen bacterium Butyrivibrio hungatei MB2003.</title>
        <authorList>
            <person name="Palevich N."/>
            <person name="Kelly W.J."/>
            <person name="Leahy S.C."/>
            <person name="Altermann E."/>
            <person name="Rakonjac J."/>
            <person name="Attwood G.T."/>
        </authorList>
    </citation>
    <scope>NUCLEOTIDE SEQUENCE [LARGE SCALE GENOMIC DNA]</scope>
    <source>
        <strain evidence="2">MB2003</strain>
    </source>
</reference>
<evidence type="ECO:0000313" key="2">
    <source>
        <dbReference type="Proteomes" id="UP000179284"/>
    </source>
</evidence>
<sequence length="214" mass="24732">MRKEYIAGMLLISMMALVLGCGKSTQIQSEGEDLKPVIYLYPTEDDTEISVSLNYNGNLVELIPEFNAEDTWNVTANRDGQITFEGQTYDYLFWEGDPAYSYDFFSGFCIRGADTEMFLREKLPLLGLNESETEEFIEFWVPMMEGNEFNMISFQGNNYDKNAKLTINPQPDNIIRVFMAWYPTDRYIKINPQYIETPSRDGFTVVEWGGNKVK</sequence>
<dbReference type="AlphaFoldDB" id="A0A1D9NXU6"/>
<dbReference type="RefSeq" id="WP_083385608.1">
    <property type="nucleotide sequence ID" value="NZ_CP017831.1"/>
</dbReference>
<protein>
    <recommendedName>
        <fullName evidence="3">Lipoprotein</fullName>
    </recommendedName>
</protein>
<evidence type="ECO:0000313" key="1">
    <source>
        <dbReference type="EMBL" id="AOZ95187.1"/>
    </source>
</evidence>
<dbReference type="OrthoDB" id="9799897at2"/>
<proteinExistence type="predicted"/>
<dbReference type="PROSITE" id="PS51257">
    <property type="entry name" value="PROKAR_LIPOPROTEIN"/>
    <property type="match status" value="1"/>
</dbReference>
<name>A0A1D9NXU6_9FIRM</name>
<evidence type="ECO:0008006" key="3">
    <source>
        <dbReference type="Google" id="ProtNLM"/>
    </source>
</evidence>
<dbReference type="Proteomes" id="UP000179284">
    <property type="component" value="Chromosome I"/>
</dbReference>
<keyword evidence="2" id="KW-1185">Reference proteome</keyword>
<dbReference type="KEGG" id="bhu:bhn_I0151"/>
<gene>
    <name evidence="1" type="ORF">bhn_I0151</name>
</gene>
<dbReference type="EMBL" id="CP017831">
    <property type="protein sequence ID" value="AOZ95187.1"/>
    <property type="molecule type" value="Genomic_DNA"/>
</dbReference>